<dbReference type="RefSeq" id="WP_061982709.1">
    <property type="nucleotide sequence ID" value="NZ_FOPQ01000023.1"/>
</dbReference>
<dbReference type="Proteomes" id="UP000076321">
    <property type="component" value="Unassembled WGS sequence"/>
</dbReference>
<feature type="transmembrane region" description="Helical" evidence="6">
    <location>
        <begin position="12"/>
        <end position="36"/>
    </location>
</feature>
<dbReference type="InterPro" id="IPR000620">
    <property type="entry name" value="EamA_dom"/>
</dbReference>
<accession>A0A154MMH3</accession>
<keyword evidence="11" id="KW-1185">Reference proteome</keyword>
<dbReference type="OrthoDB" id="4055477at2"/>
<dbReference type="InterPro" id="IPR050638">
    <property type="entry name" value="AA-Vitamin_Transporters"/>
</dbReference>
<feature type="transmembrane region" description="Helical" evidence="6">
    <location>
        <begin position="181"/>
        <end position="204"/>
    </location>
</feature>
<dbReference type="PANTHER" id="PTHR32322">
    <property type="entry name" value="INNER MEMBRANE TRANSPORTER"/>
    <property type="match status" value="1"/>
</dbReference>
<keyword evidence="5 6" id="KW-0472">Membrane</keyword>
<proteinExistence type="inferred from homology"/>
<feature type="transmembrane region" description="Helical" evidence="6">
    <location>
        <begin position="127"/>
        <end position="147"/>
    </location>
</feature>
<evidence type="ECO:0000256" key="6">
    <source>
        <dbReference type="SAM" id="Phobius"/>
    </source>
</evidence>
<feature type="transmembrane region" description="Helical" evidence="6">
    <location>
        <begin position="102"/>
        <end position="120"/>
    </location>
</feature>
<gene>
    <name evidence="9" type="ORF">ATP06_0235455</name>
    <name evidence="8" type="ORF">AVL48_31445</name>
</gene>
<feature type="domain" description="EamA" evidence="7">
    <location>
        <begin position="19"/>
        <end position="143"/>
    </location>
</feature>
<keyword evidence="4 6" id="KW-1133">Transmembrane helix</keyword>
<dbReference type="InterPro" id="IPR037185">
    <property type="entry name" value="EmrE-like"/>
</dbReference>
<evidence type="ECO:0000256" key="2">
    <source>
        <dbReference type="ARBA" id="ARBA00007362"/>
    </source>
</evidence>
<dbReference type="Pfam" id="PF00892">
    <property type="entry name" value="EamA"/>
    <property type="match status" value="1"/>
</dbReference>
<organism evidence="8 10">
    <name type="scientific">Amycolatopsis regifaucium</name>
    <dbReference type="NCBI Taxonomy" id="546365"/>
    <lineage>
        <taxon>Bacteria</taxon>
        <taxon>Bacillati</taxon>
        <taxon>Actinomycetota</taxon>
        <taxon>Actinomycetes</taxon>
        <taxon>Pseudonocardiales</taxon>
        <taxon>Pseudonocardiaceae</taxon>
        <taxon>Amycolatopsis</taxon>
    </lineage>
</organism>
<feature type="transmembrane region" description="Helical" evidence="6">
    <location>
        <begin position="42"/>
        <end position="63"/>
    </location>
</feature>
<dbReference type="EMBL" id="LQCI01000011">
    <property type="protein sequence ID" value="KZB85461.1"/>
    <property type="molecule type" value="Genomic_DNA"/>
</dbReference>
<reference evidence="8 10" key="1">
    <citation type="submission" date="2015-12" db="EMBL/GenBank/DDBJ databases">
        <title>Amycolatopsis regifaucium genome sequencing and assembly.</title>
        <authorList>
            <person name="Mayilraj S."/>
        </authorList>
    </citation>
    <scope>NUCLEOTIDE SEQUENCE [LARGE SCALE GENOMIC DNA]</scope>
    <source>
        <strain evidence="8 10">GY080</strain>
    </source>
</reference>
<dbReference type="AlphaFoldDB" id="A0A154MMH3"/>
<evidence type="ECO:0000256" key="3">
    <source>
        <dbReference type="ARBA" id="ARBA00022692"/>
    </source>
</evidence>
<evidence type="ECO:0000256" key="4">
    <source>
        <dbReference type="ARBA" id="ARBA00022989"/>
    </source>
</evidence>
<dbReference type="Proteomes" id="UP000186883">
    <property type="component" value="Unassembled WGS sequence"/>
</dbReference>
<evidence type="ECO:0000313" key="10">
    <source>
        <dbReference type="Proteomes" id="UP000076321"/>
    </source>
</evidence>
<dbReference type="SUPFAM" id="SSF103481">
    <property type="entry name" value="Multidrug resistance efflux transporter EmrE"/>
    <property type="match status" value="2"/>
</dbReference>
<evidence type="ECO:0000313" key="8">
    <source>
        <dbReference type="EMBL" id="KZB85461.1"/>
    </source>
</evidence>
<evidence type="ECO:0000256" key="5">
    <source>
        <dbReference type="ARBA" id="ARBA00023136"/>
    </source>
</evidence>
<name>A0A154MMH3_9PSEU</name>
<evidence type="ECO:0000259" key="7">
    <source>
        <dbReference type="Pfam" id="PF00892"/>
    </source>
</evidence>
<dbReference type="EMBL" id="LOBU02000030">
    <property type="protein sequence ID" value="OKA03586.1"/>
    <property type="molecule type" value="Genomic_DNA"/>
</dbReference>
<comment type="caution">
    <text evidence="8">The sequence shown here is derived from an EMBL/GenBank/DDBJ whole genome shotgun (WGS) entry which is preliminary data.</text>
</comment>
<evidence type="ECO:0000313" key="11">
    <source>
        <dbReference type="Proteomes" id="UP000186883"/>
    </source>
</evidence>
<comment type="similarity">
    <text evidence="2">Belongs to the EamA transporter family.</text>
</comment>
<feature type="transmembrane region" description="Helical" evidence="6">
    <location>
        <begin position="216"/>
        <end position="237"/>
    </location>
</feature>
<comment type="subcellular location">
    <subcellularLocation>
        <location evidence="1">Membrane</location>
        <topology evidence="1">Multi-pass membrane protein</topology>
    </subcellularLocation>
</comment>
<dbReference type="PANTHER" id="PTHR32322:SF2">
    <property type="entry name" value="EAMA DOMAIN-CONTAINING PROTEIN"/>
    <property type="match status" value="1"/>
</dbReference>
<feature type="transmembrane region" description="Helical" evidence="6">
    <location>
        <begin position="249"/>
        <end position="266"/>
    </location>
</feature>
<reference evidence="9 11" key="2">
    <citation type="submission" date="2016-11" db="EMBL/GenBank/DDBJ databases">
        <title>Genome sequencing of Amycolatopsis regifaucium.</title>
        <authorList>
            <person name="Mayilraj S."/>
            <person name="Kaur N."/>
        </authorList>
    </citation>
    <scope>NUCLEOTIDE SEQUENCE [LARGE SCALE GENOMIC DNA]</scope>
    <source>
        <strain evidence="9 11">GY080</strain>
    </source>
</reference>
<evidence type="ECO:0000313" key="9">
    <source>
        <dbReference type="EMBL" id="OKA03586.1"/>
    </source>
</evidence>
<sequence length="305" mass="31844">MPEVANHSSDSWLKVGAPIAFVLMWASGAIAVLYGLEHSSVVTFLLLRAVGAAAVSWLVWLVVRDRLPAHRGQWARLIAVALLLQVFYQGFFFLALGTGAPAGVVAVLVGFQPVLTAILTRPGYDPTLYAGLALGFAGVVVTSASGIDLSEVGSVLGVVFSIAALIGITAGTLVQGRTVGVGVWASLALQSTISAVVYALIALTTGNLRAQVNSELVAAVGWMVLVVSVGATALLYLMIGKGEATKVTSLFYCVPPVTALLDWAFFGRFLTGWEIAGVVLVSLAVALTQRAKESHDQKPKQPSKA</sequence>
<keyword evidence="3 6" id="KW-0812">Transmembrane</keyword>
<dbReference type="GO" id="GO:0016020">
    <property type="term" value="C:membrane"/>
    <property type="evidence" value="ECO:0007669"/>
    <property type="project" value="UniProtKB-SubCell"/>
</dbReference>
<feature type="transmembrane region" description="Helical" evidence="6">
    <location>
        <begin position="272"/>
        <end position="288"/>
    </location>
</feature>
<protein>
    <recommendedName>
        <fullName evidence="7">EamA domain-containing protein</fullName>
    </recommendedName>
</protein>
<evidence type="ECO:0000256" key="1">
    <source>
        <dbReference type="ARBA" id="ARBA00004141"/>
    </source>
</evidence>
<feature type="transmembrane region" description="Helical" evidence="6">
    <location>
        <begin position="153"/>
        <end position="174"/>
    </location>
</feature>